<dbReference type="Proteomes" id="UP001150603">
    <property type="component" value="Unassembled WGS sequence"/>
</dbReference>
<organism evidence="1 2">
    <name type="scientific">Linderina macrospora</name>
    <dbReference type="NCBI Taxonomy" id="4868"/>
    <lineage>
        <taxon>Eukaryota</taxon>
        <taxon>Fungi</taxon>
        <taxon>Fungi incertae sedis</taxon>
        <taxon>Zoopagomycota</taxon>
        <taxon>Kickxellomycotina</taxon>
        <taxon>Kickxellomycetes</taxon>
        <taxon>Kickxellales</taxon>
        <taxon>Kickxellaceae</taxon>
        <taxon>Linderina</taxon>
    </lineage>
</organism>
<evidence type="ECO:0000313" key="2">
    <source>
        <dbReference type="Proteomes" id="UP001150603"/>
    </source>
</evidence>
<protein>
    <submittedName>
        <fullName evidence="1">Replication termination factor 2</fullName>
    </submittedName>
</protein>
<evidence type="ECO:0000313" key="1">
    <source>
        <dbReference type="EMBL" id="KAJ1945645.1"/>
    </source>
</evidence>
<sequence>MGNDGGSIPRRSEMVKEKQKSETADKSAQLQALFYYCALSKQPLAPPIVGDSLGRLYNKDAIITYLLDKTSFGDGQSICADIKSLKDVVTLTVKPNPTSKHKTSILSFDAQQPAPFVCPVSLKEMNGHTQFEFVWTCGCVFAALARKEMVGKAVGCPVCAKPFAERDVVPVNSTDEGVLAALRERVKERKAEEKARKSKNKAKRKRSVADEAAGSLPDGDLSLEASRVTKVRKSKA</sequence>
<dbReference type="EMBL" id="JANBPW010001198">
    <property type="protein sequence ID" value="KAJ1945645.1"/>
    <property type="molecule type" value="Genomic_DNA"/>
</dbReference>
<reference evidence="1" key="1">
    <citation type="submission" date="2022-07" db="EMBL/GenBank/DDBJ databases">
        <title>Phylogenomic reconstructions and comparative analyses of Kickxellomycotina fungi.</title>
        <authorList>
            <person name="Reynolds N.K."/>
            <person name="Stajich J.E."/>
            <person name="Barry K."/>
            <person name="Grigoriev I.V."/>
            <person name="Crous P."/>
            <person name="Smith M.E."/>
        </authorList>
    </citation>
    <scope>NUCLEOTIDE SEQUENCE</scope>
    <source>
        <strain evidence="1">NRRL 5244</strain>
    </source>
</reference>
<name>A0ACC1JBJ4_9FUNG</name>
<proteinExistence type="predicted"/>
<accession>A0ACC1JBJ4</accession>
<keyword evidence="2" id="KW-1185">Reference proteome</keyword>
<comment type="caution">
    <text evidence="1">The sequence shown here is derived from an EMBL/GenBank/DDBJ whole genome shotgun (WGS) entry which is preliminary data.</text>
</comment>
<gene>
    <name evidence="1" type="primary">rtf2</name>
    <name evidence="1" type="ORF">FBU59_002247</name>
</gene>